<dbReference type="InterPro" id="IPR014718">
    <property type="entry name" value="GH-type_carb-bd"/>
</dbReference>
<proteinExistence type="predicted"/>
<protein>
    <submittedName>
        <fullName evidence="1">Galactose mutarotase-like enzyme</fullName>
    </submittedName>
</protein>
<dbReference type="Gene3D" id="2.70.98.10">
    <property type="match status" value="1"/>
</dbReference>
<comment type="caution">
    <text evidence="1">The sequence shown here is derived from an EMBL/GenBank/DDBJ whole genome shotgun (WGS) entry which is preliminary data.</text>
</comment>
<dbReference type="InterPro" id="IPR011013">
    <property type="entry name" value="Gal_mutarotase_sf_dom"/>
</dbReference>
<dbReference type="SUPFAM" id="SSF74650">
    <property type="entry name" value="Galactose mutarotase-like"/>
    <property type="match status" value="1"/>
</dbReference>
<sequence>MKHTISNGMIEATFEDRGAELLSLRDAEGEEFVWQGDKKYWAYHAPHLFPVVGRLIDDTLHYEGRHFNLVRHGFARVSEFEVAASSSDTVSFRLASGDDTLKSYPFRFEFFVTYRIKGNSLEVEYRVKNRDDGPIWFSVGGHPAFLAPRNEGEEFSDYYIEFGARENLMSKRILPSGFMARNLVSHGTADKLKLTTGLFDDDALVFGNLSKNTVWLKSSKNNKSLRFDFPGFPLLGIWTKTGGAPFICLEPWFGHADYEDFSGDFSHKEDNVKLEKDGEFKASFTITLE</sequence>
<keyword evidence="2" id="KW-1185">Reference proteome</keyword>
<dbReference type="CDD" id="cd09024">
    <property type="entry name" value="Aldose_epim_lacX"/>
    <property type="match status" value="1"/>
</dbReference>
<dbReference type="PANTHER" id="PTHR11122:SF13">
    <property type="entry name" value="GLUCOSE-6-PHOSPHATE 1-EPIMERASE"/>
    <property type="match status" value="1"/>
</dbReference>
<dbReference type="RefSeq" id="WP_209459015.1">
    <property type="nucleotide sequence ID" value="NZ_JAGGKC010000008.1"/>
</dbReference>
<evidence type="ECO:0000313" key="1">
    <source>
        <dbReference type="EMBL" id="MBP1918791.1"/>
    </source>
</evidence>
<dbReference type="InterPro" id="IPR008183">
    <property type="entry name" value="Aldose_1/G6P_1-epimerase"/>
</dbReference>
<dbReference type="EMBL" id="JAGGKC010000008">
    <property type="protein sequence ID" value="MBP1918791.1"/>
    <property type="molecule type" value="Genomic_DNA"/>
</dbReference>
<name>A0ABS4G2L4_9CLOT</name>
<accession>A0ABS4G2L4</accession>
<dbReference type="InterPro" id="IPR037481">
    <property type="entry name" value="LacX"/>
</dbReference>
<dbReference type="PANTHER" id="PTHR11122">
    <property type="entry name" value="APOSPORY-ASSOCIATED PROTEIN C-RELATED"/>
    <property type="match status" value="1"/>
</dbReference>
<reference evidence="1 2" key="1">
    <citation type="submission" date="2021-03" db="EMBL/GenBank/DDBJ databases">
        <title>Genomic Encyclopedia of Type Strains, Phase IV (KMG-IV): sequencing the most valuable type-strain genomes for metagenomic binning, comparative biology and taxonomic classification.</title>
        <authorList>
            <person name="Goeker M."/>
        </authorList>
    </citation>
    <scope>NUCLEOTIDE SEQUENCE [LARGE SCALE GENOMIC DNA]</scope>
    <source>
        <strain evidence="1 2">DSM 6139</strain>
    </source>
</reference>
<gene>
    <name evidence="1" type="ORF">J2Z34_001271</name>
</gene>
<organism evidence="1 2">
    <name type="scientific">Youngiibacter multivorans</name>
    <dbReference type="NCBI Taxonomy" id="937251"/>
    <lineage>
        <taxon>Bacteria</taxon>
        <taxon>Bacillati</taxon>
        <taxon>Bacillota</taxon>
        <taxon>Clostridia</taxon>
        <taxon>Eubacteriales</taxon>
        <taxon>Clostridiaceae</taxon>
        <taxon>Youngiibacter</taxon>
    </lineage>
</organism>
<dbReference type="Pfam" id="PF01263">
    <property type="entry name" value="Aldose_epim"/>
    <property type="match status" value="1"/>
</dbReference>
<evidence type="ECO:0000313" key="2">
    <source>
        <dbReference type="Proteomes" id="UP001519271"/>
    </source>
</evidence>
<dbReference type="Proteomes" id="UP001519271">
    <property type="component" value="Unassembled WGS sequence"/>
</dbReference>